<gene>
    <name evidence="1" type="ORF">SAMN02745134_00120</name>
</gene>
<name>A0A1W1WYC5_9CLOT</name>
<dbReference type="Proteomes" id="UP000192468">
    <property type="component" value="Unassembled WGS sequence"/>
</dbReference>
<organism evidence="1 2">
    <name type="scientific">Clostridium acidisoli DSM 12555</name>
    <dbReference type="NCBI Taxonomy" id="1121291"/>
    <lineage>
        <taxon>Bacteria</taxon>
        <taxon>Bacillati</taxon>
        <taxon>Bacillota</taxon>
        <taxon>Clostridia</taxon>
        <taxon>Eubacteriales</taxon>
        <taxon>Clostridiaceae</taxon>
        <taxon>Clostridium</taxon>
    </lineage>
</organism>
<evidence type="ECO:0000313" key="2">
    <source>
        <dbReference type="Proteomes" id="UP000192468"/>
    </source>
</evidence>
<evidence type="ECO:0008006" key="3">
    <source>
        <dbReference type="Google" id="ProtNLM"/>
    </source>
</evidence>
<proteinExistence type="predicted"/>
<sequence>MLTQKDSKTLAYVNLFAVLGTLENLCELAKEAKDLLNGKPPISVGFEVKNGPSATLTFVDGSCSIKEGCSACTIKLPFSSCEKFNDFIDGKVTPIPTKGFTKVSFLLKTLVPLTDILTKYLKPSKENLKDLVFSEISTKLTLYTAAAAITQVGNQDKSGKFSADLMPDGDIAINVKDGMGVTVRIKDHTLTTIKEKCENPRAIMEFANLELAGKLLNGEVSAMACICDGSISMCGMLNMIDNMNRILDRVGQYLS</sequence>
<dbReference type="AlphaFoldDB" id="A0A1W1WYC5"/>
<dbReference type="OrthoDB" id="2081070at2"/>
<reference evidence="1 2" key="1">
    <citation type="submission" date="2017-04" db="EMBL/GenBank/DDBJ databases">
        <authorList>
            <person name="Afonso C.L."/>
            <person name="Miller P.J."/>
            <person name="Scott M.A."/>
            <person name="Spackman E."/>
            <person name="Goraichik I."/>
            <person name="Dimitrov K.M."/>
            <person name="Suarez D.L."/>
            <person name="Swayne D.E."/>
        </authorList>
    </citation>
    <scope>NUCLEOTIDE SEQUENCE [LARGE SCALE GENOMIC DNA]</scope>
    <source>
        <strain evidence="1 2">DSM 12555</strain>
    </source>
</reference>
<dbReference type="STRING" id="1121291.SAMN02745134_00120"/>
<evidence type="ECO:0000313" key="1">
    <source>
        <dbReference type="EMBL" id="SMC16617.1"/>
    </source>
</evidence>
<protein>
    <recommendedName>
        <fullName evidence="3">SCP-2 sterol transfer family protein</fullName>
    </recommendedName>
</protein>
<accession>A0A1W1WYC5</accession>
<keyword evidence="2" id="KW-1185">Reference proteome</keyword>
<dbReference type="RefSeq" id="WP_084113342.1">
    <property type="nucleotide sequence ID" value="NZ_FWXH01000002.1"/>
</dbReference>
<dbReference type="EMBL" id="FWXH01000002">
    <property type="protein sequence ID" value="SMC16617.1"/>
    <property type="molecule type" value="Genomic_DNA"/>
</dbReference>